<evidence type="ECO:0000313" key="2">
    <source>
        <dbReference type="EMBL" id="JAH66686.1"/>
    </source>
</evidence>
<protein>
    <submittedName>
        <fullName evidence="2">Uncharacterized protein</fullName>
    </submittedName>
</protein>
<reference evidence="2" key="1">
    <citation type="submission" date="2014-11" db="EMBL/GenBank/DDBJ databases">
        <authorList>
            <person name="Amaro Gonzalez C."/>
        </authorList>
    </citation>
    <scope>NUCLEOTIDE SEQUENCE</scope>
</reference>
<reference evidence="2" key="2">
    <citation type="journal article" date="2015" name="Fish Shellfish Immunol.">
        <title>Early steps in the European eel (Anguilla anguilla)-Vibrio vulnificus interaction in the gills: Role of the RtxA13 toxin.</title>
        <authorList>
            <person name="Callol A."/>
            <person name="Pajuelo D."/>
            <person name="Ebbesson L."/>
            <person name="Teles M."/>
            <person name="MacKenzie S."/>
            <person name="Amaro C."/>
        </authorList>
    </citation>
    <scope>NUCLEOTIDE SEQUENCE</scope>
</reference>
<dbReference type="AlphaFoldDB" id="A0A0E9ULQ0"/>
<sequence length="42" mass="4751">MDLCGSLYKMHASKPDIFSQQRADHNPPHCILTRTTPTKLTP</sequence>
<accession>A0A0E9ULQ0</accession>
<feature type="compositionally biased region" description="Polar residues" evidence="1">
    <location>
        <begin position="33"/>
        <end position="42"/>
    </location>
</feature>
<proteinExistence type="predicted"/>
<name>A0A0E9ULQ0_ANGAN</name>
<feature type="region of interest" description="Disordered" evidence="1">
    <location>
        <begin position="18"/>
        <end position="42"/>
    </location>
</feature>
<organism evidence="2">
    <name type="scientific">Anguilla anguilla</name>
    <name type="common">European freshwater eel</name>
    <name type="synonym">Muraena anguilla</name>
    <dbReference type="NCBI Taxonomy" id="7936"/>
    <lineage>
        <taxon>Eukaryota</taxon>
        <taxon>Metazoa</taxon>
        <taxon>Chordata</taxon>
        <taxon>Craniata</taxon>
        <taxon>Vertebrata</taxon>
        <taxon>Euteleostomi</taxon>
        <taxon>Actinopterygii</taxon>
        <taxon>Neopterygii</taxon>
        <taxon>Teleostei</taxon>
        <taxon>Anguilliformes</taxon>
        <taxon>Anguillidae</taxon>
        <taxon>Anguilla</taxon>
    </lineage>
</organism>
<evidence type="ECO:0000256" key="1">
    <source>
        <dbReference type="SAM" id="MobiDB-lite"/>
    </source>
</evidence>
<dbReference type="EMBL" id="GBXM01041891">
    <property type="protein sequence ID" value="JAH66686.1"/>
    <property type="molecule type" value="Transcribed_RNA"/>
</dbReference>